<dbReference type="Proteomes" id="UP000823941">
    <property type="component" value="Chromosome 9"/>
</dbReference>
<keyword evidence="2" id="KW-1185">Reference proteome</keyword>
<protein>
    <submittedName>
        <fullName evidence="1">Uncharacterized protein</fullName>
    </submittedName>
</protein>
<proteinExistence type="predicted"/>
<evidence type="ECO:0000313" key="1">
    <source>
        <dbReference type="EMBL" id="KAG7307718.1"/>
    </source>
</evidence>
<reference evidence="1 2" key="1">
    <citation type="submission" date="2021-06" db="EMBL/GenBank/DDBJ databases">
        <title>A haploid diamondback moth (Plutella xylostella L.) genome assembly resolves 31 chromosomes and identifies a diamide resistance mutation.</title>
        <authorList>
            <person name="Ward C.M."/>
            <person name="Perry K.D."/>
            <person name="Baker G."/>
            <person name="Powis K."/>
            <person name="Heckel D.G."/>
            <person name="Baxter S.W."/>
        </authorList>
    </citation>
    <scope>NUCLEOTIDE SEQUENCE [LARGE SCALE GENOMIC DNA]</scope>
    <source>
        <strain evidence="1 2">LV</strain>
        <tissue evidence="1">Single pupa</tissue>
    </source>
</reference>
<comment type="caution">
    <text evidence="1">The sequence shown here is derived from an EMBL/GenBank/DDBJ whole genome shotgun (WGS) entry which is preliminary data.</text>
</comment>
<organism evidence="1 2">
    <name type="scientific">Plutella xylostella</name>
    <name type="common">Diamondback moth</name>
    <name type="synonym">Plutella maculipennis</name>
    <dbReference type="NCBI Taxonomy" id="51655"/>
    <lineage>
        <taxon>Eukaryota</taxon>
        <taxon>Metazoa</taxon>
        <taxon>Ecdysozoa</taxon>
        <taxon>Arthropoda</taxon>
        <taxon>Hexapoda</taxon>
        <taxon>Insecta</taxon>
        <taxon>Pterygota</taxon>
        <taxon>Neoptera</taxon>
        <taxon>Endopterygota</taxon>
        <taxon>Lepidoptera</taxon>
        <taxon>Glossata</taxon>
        <taxon>Ditrysia</taxon>
        <taxon>Yponomeutoidea</taxon>
        <taxon>Plutellidae</taxon>
        <taxon>Plutella</taxon>
    </lineage>
</organism>
<name>A0ABQ7QRN5_PLUXY</name>
<accession>A0ABQ7QRN5</accession>
<dbReference type="EMBL" id="JAHIBW010000009">
    <property type="protein sequence ID" value="KAG7307718.1"/>
    <property type="molecule type" value="Genomic_DNA"/>
</dbReference>
<gene>
    <name evidence="1" type="ORF">JYU34_006288</name>
</gene>
<evidence type="ECO:0000313" key="2">
    <source>
        <dbReference type="Proteomes" id="UP000823941"/>
    </source>
</evidence>
<sequence>MDIELANNRAIRWRNPLLLSMAPREAQAGQGPGGTVGKLRNNAIEKCCLSVEDICAKVV</sequence>